<accession>A0ABW6HH88</accession>
<feature type="signal peptide" evidence="2">
    <location>
        <begin position="1"/>
        <end position="31"/>
    </location>
</feature>
<dbReference type="EMBL" id="JBHYTS010000106">
    <property type="protein sequence ID" value="MFE1755706.1"/>
    <property type="molecule type" value="Genomic_DNA"/>
</dbReference>
<sequence length="242" mass="24410">MRTRTHRPARSLRRRGAIGGTLALAALLALAGCGSHGGTRADAKPTHGISDAQAAAVPDDQASPAPEGPSAGPKASDPPVKGPVLPDAKLTPATGSFTAKEKKYLHGRVPQNMDPAAVLQAGQEICQRLQRTAAHDKDAATGALITGEIPSADAAVTQLCPSLEPLLNAAAKGFADGTRKNPAPGTYRSLTSAGTCTWQAMGAGGKVLASGPGPGGAKRVTAKVPAGTRAFVSTGCYAWLPE</sequence>
<keyword evidence="2" id="KW-0732">Signal</keyword>
<feature type="compositionally biased region" description="Low complexity" evidence="1">
    <location>
        <begin position="54"/>
        <end position="75"/>
    </location>
</feature>
<comment type="caution">
    <text evidence="3">The sequence shown here is derived from an EMBL/GenBank/DDBJ whole genome shotgun (WGS) entry which is preliminary data.</text>
</comment>
<feature type="region of interest" description="Disordered" evidence="1">
    <location>
        <begin position="54"/>
        <end position="95"/>
    </location>
</feature>
<dbReference type="RefSeq" id="WP_381825836.1">
    <property type="nucleotide sequence ID" value="NZ_JBHYTS010000106.1"/>
</dbReference>
<keyword evidence="4" id="KW-1185">Reference proteome</keyword>
<evidence type="ECO:0000256" key="2">
    <source>
        <dbReference type="SAM" id="SignalP"/>
    </source>
</evidence>
<dbReference type="Proteomes" id="UP001599756">
    <property type="component" value="Unassembled WGS sequence"/>
</dbReference>
<evidence type="ECO:0000313" key="3">
    <source>
        <dbReference type="EMBL" id="MFE1755706.1"/>
    </source>
</evidence>
<protein>
    <recommendedName>
        <fullName evidence="5">DUF732 domain-containing protein</fullName>
    </recommendedName>
</protein>
<dbReference type="InterPro" id="IPR006311">
    <property type="entry name" value="TAT_signal"/>
</dbReference>
<reference evidence="3 4" key="1">
    <citation type="submission" date="2024-09" db="EMBL/GenBank/DDBJ databases">
        <title>The Natural Products Discovery Center: Release of the First 8490 Sequenced Strains for Exploring Actinobacteria Biosynthetic Diversity.</title>
        <authorList>
            <person name="Kalkreuter E."/>
            <person name="Kautsar S.A."/>
            <person name="Yang D."/>
            <person name="Bader C.D."/>
            <person name="Teijaro C.N."/>
            <person name="Fluegel L."/>
            <person name="Davis C.M."/>
            <person name="Simpson J.R."/>
            <person name="Lauterbach L."/>
            <person name="Steele A.D."/>
            <person name="Gui C."/>
            <person name="Meng S."/>
            <person name="Li G."/>
            <person name="Viehrig K."/>
            <person name="Ye F."/>
            <person name="Su P."/>
            <person name="Kiefer A.F."/>
            <person name="Nichols A."/>
            <person name="Cepeda A.J."/>
            <person name="Yan W."/>
            <person name="Fan B."/>
            <person name="Jiang Y."/>
            <person name="Adhikari A."/>
            <person name="Zheng C.-J."/>
            <person name="Schuster L."/>
            <person name="Cowan T.M."/>
            <person name="Smanski M.J."/>
            <person name="Chevrette M.G."/>
            <person name="De Carvalho L.P.S."/>
            <person name="Shen B."/>
        </authorList>
    </citation>
    <scope>NUCLEOTIDE SEQUENCE [LARGE SCALE GENOMIC DNA]</scope>
    <source>
        <strain evidence="3 4">NPDC059500</strain>
    </source>
</reference>
<name>A0ABW6HH88_9ACTN</name>
<gene>
    <name evidence="3" type="ORF">ACFW88_35095</name>
</gene>
<evidence type="ECO:0000313" key="4">
    <source>
        <dbReference type="Proteomes" id="UP001599756"/>
    </source>
</evidence>
<evidence type="ECO:0000256" key="1">
    <source>
        <dbReference type="SAM" id="MobiDB-lite"/>
    </source>
</evidence>
<dbReference type="PROSITE" id="PS51257">
    <property type="entry name" value="PROKAR_LIPOPROTEIN"/>
    <property type="match status" value="1"/>
</dbReference>
<dbReference type="PROSITE" id="PS51318">
    <property type="entry name" value="TAT"/>
    <property type="match status" value="1"/>
</dbReference>
<organism evidence="3 4">
    <name type="scientific">Streptomyces anandii</name>
    <dbReference type="NCBI Taxonomy" id="285454"/>
    <lineage>
        <taxon>Bacteria</taxon>
        <taxon>Bacillati</taxon>
        <taxon>Actinomycetota</taxon>
        <taxon>Actinomycetes</taxon>
        <taxon>Kitasatosporales</taxon>
        <taxon>Streptomycetaceae</taxon>
        <taxon>Streptomyces</taxon>
    </lineage>
</organism>
<feature type="chain" id="PRO_5047503055" description="DUF732 domain-containing protein" evidence="2">
    <location>
        <begin position="32"/>
        <end position="242"/>
    </location>
</feature>
<evidence type="ECO:0008006" key="5">
    <source>
        <dbReference type="Google" id="ProtNLM"/>
    </source>
</evidence>
<proteinExistence type="predicted"/>